<reference evidence="2 3" key="1">
    <citation type="submission" date="2016-10" db="EMBL/GenBank/DDBJ databases">
        <authorList>
            <person name="de Groot N.N."/>
        </authorList>
    </citation>
    <scope>NUCLEOTIDE SEQUENCE [LARGE SCALE GENOMIC DNA]</scope>
    <source>
        <strain evidence="2 3">DSM 19981</strain>
    </source>
</reference>
<feature type="chain" id="PRO_5011487477" evidence="1">
    <location>
        <begin position="29"/>
        <end position="112"/>
    </location>
</feature>
<accession>A0A1I4CE10</accession>
<evidence type="ECO:0000313" key="2">
    <source>
        <dbReference type="EMBL" id="SFK79414.1"/>
    </source>
</evidence>
<dbReference type="AlphaFoldDB" id="A0A1I4CE10"/>
<name>A0A1I4CE10_9PROT</name>
<dbReference type="Proteomes" id="UP000199473">
    <property type="component" value="Unassembled WGS sequence"/>
</dbReference>
<protein>
    <submittedName>
        <fullName evidence="2">Uncharacterized protein</fullName>
    </submittedName>
</protein>
<evidence type="ECO:0000256" key="1">
    <source>
        <dbReference type="SAM" id="SignalP"/>
    </source>
</evidence>
<organism evidence="2 3">
    <name type="scientific">Falsiroseomonas stagni DSM 19981</name>
    <dbReference type="NCBI Taxonomy" id="1123062"/>
    <lineage>
        <taxon>Bacteria</taxon>
        <taxon>Pseudomonadati</taxon>
        <taxon>Pseudomonadota</taxon>
        <taxon>Alphaproteobacteria</taxon>
        <taxon>Acetobacterales</taxon>
        <taxon>Roseomonadaceae</taxon>
        <taxon>Falsiroseomonas</taxon>
    </lineage>
</organism>
<keyword evidence="3" id="KW-1185">Reference proteome</keyword>
<dbReference type="EMBL" id="FOSQ01000007">
    <property type="protein sequence ID" value="SFK79414.1"/>
    <property type="molecule type" value="Genomic_DNA"/>
</dbReference>
<dbReference type="RefSeq" id="WP_092961363.1">
    <property type="nucleotide sequence ID" value="NZ_FOSQ01000007.1"/>
</dbReference>
<gene>
    <name evidence="2" type="ORF">SAMN02745775_107178</name>
</gene>
<sequence length="112" mass="11349">MTTLSSKLTLAAALFGTALAFGAATAQAAEATSYPRSVGTGENSEIVYAPGYQGNIVGGGRIVTQQMPGNEVAVTYLDGQFAQRQAPGVAARSISNGENTDFVLAPIAAPRG</sequence>
<dbReference type="OrthoDB" id="7283631at2"/>
<keyword evidence="1" id="KW-0732">Signal</keyword>
<proteinExistence type="predicted"/>
<evidence type="ECO:0000313" key="3">
    <source>
        <dbReference type="Proteomes" id="UP000199473"/>
    </source>
</evidence>
<feature type="signal peptide" evidence="1">
    <location>
        <begin position="1"/>
        <end position="28"/>
    </location>
</feature>